<dbReference type="OrthoDB" id="548474at2759"/>
<dbReference type="GO" id="GO:0070682">
    <property type="term" value="P:proteasome regulatory particle assembly"/>
    <property type="evidence" value="ECO:0007669"/>
    <property type="project" value="InterPro"/>
</dbReference>
<dbReference type="EMBL" id="SGPL01000257">
    <property type="protein sequence ID" value="THH14674.1"/>
    <property type="molecule type" value="Genomic_DNA"/>
</dbReference>
<sequence length="153" mass="16974">MDYKPRHAQPFTLAEAARLDPPTITEGSNSHLGIFVRHGMNDAIIFVVEIARLQNSLQHLERTQDELRQCIQEAAVPDADFLDAIKENQDVIGSQEERITILKMALIEKGIILPGSHHDARSQQRSSRPAADPLRSEPVSHAALQDDEGGIIL</sequence>
<accession>A0A4S4LQQ9</accession>
<evidence type="ECO:0000313" key="3">
    <source>
        <dbReference type="Proteomes" id="UP000310158"/>
    </source>
</evidence>
<dbReference type="PANTHER" id="PTHR40422">
    <property type="entry name" value="TRANSLATION MACHINERY-ASSOCIATED PROTEIN 17"/>
    <property type="match status" value="1"/>
</dbReference>
<evidence type="ECO:0000256" key="1">
    <source>
        <dbReference type="SAM" id="MobiDB-lite"/>
    </source>
</evidence>
<gene>
    <name evidence="2" type="ORF">EW146_g5688</name>
</gene>
<evidence type="ECO:0000313" key="2">
    <source>
        <dbReference type="EMBL" id="THH14674.1"/>
    </source>
</evidence>
<reference evidence="2 3" key="1">
    <citation type="submission" date="2019-02" db="EMBL/GenBank/DDBJ databases">
        <title>Genome sequencing of the rare red list fungi Bondarzewia mesenterica.</title>
        <authorList>
            <person name="Buettner E."/>
            <person name="Kellner H."/>
        </authorList>
    </citation>
    <scope>NUCLEOTIDE SEQUENCE [LARGE SCALE GENOMIC DNA]</scope>
    <source>
        <strain evidence="2 3">DSM 108281</strain>
    </source>
</reference>
<dbReference type="Proteomes" id="UP000310158">
    <property type="component" value="Unassembled WGS sequence"/>
</dbReference>
<dbReference type="AlphaFoldDB" id="A0A4S4LQQ9"/>
<protein>
    <submittedName>
        <fullName evidence="2">Uncharacterized protein</fullName>
    </submittedName>
</protein>
<name>A0A4S4LQQ9_9AGAM</name>
<comment type="caution">
    <text evidence="2">The sequence shown here is derived from an EMBL/GenBank/DDBJ whole genome shotgun (WGS) entry which is preliminary data.</text>
</comment>
<organism evidence="2 3">
    <name type="scientific">Bondarzewia mesenterica</name>
    <dbReference type="NCBI Taxonomy" id="1095465"/>
    <lineage>
        <taxon>Eukaryota</taxon>
        <taxon>Fungi</taxon>
        <taxon>Dikarya</taxon>
        <taxon>Basidiomycota</taxon>
        <taxon>Agaricomycotina</taxon>
        <taxon>Agaricomycetes</taxon>
        <taxon>Russulales</taxon>
        <taxon>Bondarzewiaceae</taxon>
        <taxon>Bondarzewia</taxon>
    </lineage>
</organism>
<feature type="region of interest" description="Disordered" evidence="1">
    <location>
        <begin position="117"/>
        <end position="153"/>
    </location>
</feature>
<keyword evidence="3" id="KW-1185">Reference proteome</keyword>
<dbReference type="GO" id="GO:0030674">
    <property type="term" value="F:protein-macromolecule adaptor activity"/>
    <property type="evidence" value="ECO:0007669"/>
    <property type="project" value="TreeGrafter"/>
</dbReference>
<dbReference type="PANTHER" id="PTHR40422:SF1">
    <property type="entry name" value="TRANSLATION MACHINERY-ASSOCIATED PROTEIN 17"/>
    <property type="match status" value="1"/>
</dbReference>
<dbReference type="InterPro" id="IPR038966">
    <property type="entry name" value="TMA17"/>
</dbReference>
<proteinExistence type="predicted"/>